<dbReference type="Pfam" id="PF00120">
    <property type="entry name" value="Gln-synt_C"/>
    <property type="match status" value="1"/>
</dbReference>
<protein>
    <submittedName>
        <fullName evidence="7">Glutamine synthetase</fullName>
    </submittedName>
</protein>
<feature type="domain" description="GS catalytic" evidence="6">
    <location>
        <begin position="144"/>
        <end position="475"/>
    </location>
</feature>
<dbReference type="GO" id="GO:0006598">
    <property type="term" value="P:polyamine catabolic process"/>
    <property type="evidence" value="ECO:0007669"/>
    <property type="project" value="TreeGrafter"/>
</dbReference>
<organism evidence="7">
    <name type="scientific">Acidithiobacillus ferrianus</name>
    <dbReference type="NCBI Taxonomy" id="2678518"/>
    <lineage>
        <taxon>Bacteria</taxon>
        <taxon>Pseudomonadati</taxon>
        <taxon>Pseudomonadota</taxon>
        <taxon>Acidithiobacillia</taxon>
        <taxon>Acidithiobacillales</taxon>
        <taxon>Acidithiobacillaceae</taxon>
        <taxon>Acidithiobacillus</taxon>
    </lineage>
</organism>
<evidence type="ECO:0000256" key="5">
    <source>
        <dbReference type="RuleBase" id="RU000384"/>
    </source>
</evidence>
<sequence length="475" mass="52135">MWTNYWKKPARRWTAPGPISVLIKLKESDMSSPLENLAIVGTMPQSVDLILPDINGIARGKRIPIAMLEKVLSNGISLPASIFAADITGDTVEATGLVWECGDADYPCFCLEHMLRPALWRRASAADLMLTMQGPENAGFYGEPRALAKRLIADLAALGFFPQVAFELEFYLLPRPEETAQAAFPSNNGDIQVYGLDSIDAHEQFFSELSAAAATYDLPLEAMVSENAHGQFEVNLHYRRDALRAADDAWALKRLIKGVAGACGYTASFMAKPYPEEAGSGMHVHVSLVDREGHNAFTKQPELLEQALGGMLVTMPEAVALLAPHANSYRRFQVGSYAPTVACWGENNRTAALRIPRSEPEARRIEHRFAGADANPYLVLAAVLGGMLYGFQNRVSAPPAIAGNAYALHKGENVSQIVLPSRWDQALSALSQGQCLAPLLGTPFVKLFSAVKQHEFNKLQNTYHPLEYAWYFERS</sequence>
<dbReference type="PANTHER" id="PTHR43785">
    <property type="entry name" value="GAMMA-GLUTAMYLPUTRESCINE SYNTHETASE"/>
    <property type="match status" value="1"/>
</dbReference>
<keyword evidence="2" id="KW-0436">Ligase</keyword>
<comment type="cofactor">
    <cofactor evidence="1">
        <name>Mg(2+)</name>
        <dbReference type="ChEBI" id="CHEBI:18420"/>
    </cofactor>
</comment>
<dbReference type="EMBL" id="WNJL01000037">
    <property type="protein sequence ID" value="NDU43147.1"/>
    <property type="molecule type" value="Genomic_DNA"/>
</dbReference>
<comment type="caution">
    <text evidence="7">The sequence shown here is derived from an EMBL/GenBank/DDBJ whole genome shotgun (WGS) entry which is preliminary data.</text>
</comment>
<dbReference type="PROSITE" id="PS51987">
    <property type="entry name" value="GS_CATALYTIC"/>
    <property type="match status" value="1"/>
</dbReference>
<name>A0A845UBK8_9PROT</name>
<evidence type="ECO:0000259" key="6">
    <source>
        <dbReference type="PROSITE" id="PS51987"/>
    </source>
</evidence>
<evidence type="ECO:0000256" key="3">
    <source>
        <dbReference type="ARBA" id="ARBA00022842"/>
    </source>
</evidence>
<dbReference type="GO" id="GO:0004356">
    <property type="term" value="F:glutamine synthetase activity"/>
    <property type="evidence" value="ECO:0007669"/>
    <property type="project" value="InterPro"/>
</dbReference>
<evidence type="ECO:0000256" key="4">
    <source>
        <dbReference type="PROSITE-ProRule" id="PRU01331"/>
    </source>
</evidence>
<dbReference type="SUPFAM" id="SSF55931">
    <property type="entry name" value="Glutamine synthetase/guanido kinase"/>
    <property type="match status" value="1"/>
</dbReference>
<dbReference type="Gene3D" id="3.30.590.10">
    <property type="entry name" value="Glutamine synthetase/guanido kinase, catalytic domain"/>
    <property type="match status" value="1"/>
</dbReference>
<comment type="similarity">
    <text evidence="4 5">Belongs to the glutamine synthetase family.</text>
</comment>
<reference evidence="7" key="1">
    <citation type="submission" date="2019-11" db="EMBL/GenBank/DDBJ databases">
        <title>Acidithiobacillus ferrianus sp. nov.: a facultatively anaerobic and extremely acidophilic chemolithoautotroph.</title>
        <authorList>
            <person name="Norris P.R."/>
            <person name="Falagan C."/>
            <person name="Moya-Beltran A."/>
            <person name="Castro M."/>
            <person name="Quatrini R."/>
            <person name="Johnson D.B."/>
        </authorList>
    </citation>
    <scope>NUCLEOTIDE SEQUENCE [LARGE SCALE GENOMIC DNA]</scope>
    <source>
        <strain evidence="7">MG</strain>
    </source>
</reference>
<accession>A0A845UBK8</accession>
<evidence type="ECO:0000256" key="1">
    <source>
        <dbReference type="ARBA" id="ARBA00001946"/>
    </source>
</evidence>
<dbReference type="InterPro" id="IPR014746">
    <property type="entry name" value="Gln_synth/guanido_kin_cat_dom"/>
</dbReference>
<evidence type="ECO:0000256" key="2">
    <source>
        <dbReference type="ARBA" id="ARBA00022598"/>
    </source>
</evidence>
<proteinExistence type="inferred from homology"/>
<dbReference type="PROSITE" id="PS00181">
    <property type="entry name" value="GLNA_ATP"/>
    <property type="match status" value="1"/>
</dbReference>
<dbReference type="GO" id="GO:0006542">
    <property type="term" value="P:glutamine biosynthetic process"/>
    <property type="evidence" value="ECO:0007669"/>
    <property type="project" value="TreeGrafter"/>
</dbReference>
<gene>
    <name evidence="7" type="ORF">GL267_11045</name>
</gene>
<dbReference type="InterPro" id="IPR027303">
    <property type="entry name" value="Gln_synth_gly_rich_site"/>
</dbReference>
<evidence type="ECO:0000313" key="7">
    <source>
        <dbReference type="EMBL" id="NDU43147.1"/>
    </source>
</evidence>
<dbReference type="InterPro" id="IPR008146">
    <property type="entry name" value="Gln_synth_cat_dom"/>
</dbReference>
<dbReference type="SMART" id="SM01230">
    <property type="entry name" value="Gln-synt_C"/>
    <property type="match status" value="1"/>
</dbReference>
<keyword evidence="3" id="KW-0460">Magnesium</keyword>
<dbReference type="PANTHER" id="PTHR43785:SF12">
    <property type="entry name" value="TYPE-1 GLUTAMINE SYNTHETASE 2"/>
    <property type="match status" value="1"/>
</dbReference>
<dbReference type="AlphaFoldDB" id="A0A845UBK8"/>